<evidence type="ECO:0000313" key="13">
    <source>
        <dbReference type="Proteomes" id="UP000587697"/>
    </source>
</evidence>
<dbReference type="GO" id="GO:0000978">
    <property type="term" value="F:RNA polymerase II cis-regulatory region sequence-specific DNA binding"/>
    <property type="evidence" value="ECO:0007669"/>
    <property type="project" value="TreeGrafter"/>
</dbReference>
<keyword evidence="5 10" id="KW-0863">Zinc-finger</keyword>
<protein>
    <submittedName>
        <fullName evidence="12">ZN765 protein</fullName>
    </submittedName>
</protein>
<comment type="caution">
    <text evidence="12">The sequence shown here is derived from an EMBL/GenBank/DDBJ whole genome shotgun (WGS) entry which is preliminary data.</text>
</comment>
<feature type="non-terminal residue" evidence="12">
    <location>
        <position position="1"/>
    </location>
</feature>
<dbReference type="PROSITE" id="PS50157">
    <property type="entry name" value="ZINC_FINGER_C2H2_2"/>
    <property type="match status" value="1"/>
</dbReference>
<dbReference type="GO" id="GO:0008270">
    <property type="term" value="F:zinc ion binding"/>
    <property type="evidence" value="ECO:0007669"/>
    <property type="project" value="UniProtKB-KW"/>
</dbReference>
<dbReference type="SUPFAM" id="SSF57667">
    <property type="entry name" value="beta-beta-alpha zinc fingers"/>
    <property type="match status" value="1"/>
</dbReference>
<feature type="non-terminal residue" evidence="12">
    <location>
        <position position="53"/>
    </location>
</feature>
<evidence type="ECO:0000256" key="2">
    <source>
        <dbReference type="ARBA" id="ARBA00006991"/>
    </source>
</evidence>
<name>A0A7L2MEY3_9PASS</name>
<dbReference type="PANTHER" id="PTHR23226:SF416">
    <property type="entry name" value="FI01424P"/>
    <property type="match status" value="1"/>
</dbReference>
<comment type="similarity">
    <text evidence="2">Belongs to the krueppel C2H2-type zinc-finger protein family.</text>
</comment>
<keyword evidence="9" id="KW-0539">Nucleus</keyword>
<keyword evidence="6" id="KW-0862">Zinc</keyword>
<evidence type="ECO:0000256" key="6">
    <source>
        <dbReference type="ARBA" id="ARBA00022833"/>
    </source>
</evidence>
<keyword evidence="8" id="KW-0804">Transcription</keyword>
<evidence type="ECO:0000256" key="4">
    <source>
        <dbReference type="ARBA" id="ARBA00022737"/>
    </source>
</evidence>
<dbReference type="PANTHER" id="PTHR23226">
    <property type="entry name" value="ZINC FINGER AND SCAN DOMAIN-CONTAINING"/>
    <property type="match status" value="1"/>
</dbReference>
<proteinExistence type="inferred from homology"/>
<evidence type="ECO:0000256" key="1">
    <source>
        <dbReference type="ARBA" id="ARBA00004123"/>
    </source>
</evidence>
<keyword evidence="7" id="KW-0238">DNA-binding</keyword>
<gene>
    <name evidence="12" type="primary">Znf765</name>
    <name evidence="12" type="ORF">RHASIB_R13595</name>
</gene>
<evidence type="ECO:0000256" key="5">
    <source>
        <dbReference type="ARBA" id="ARBA00022771"/>
    </source>
</evidence>
<sequence length="53" mass="6159">RSSELGVPEQLHNAQKPHKCSKCEKSFSQRSYLICHWRIHTGERPYKCGECGK</sequence>
<dbReference type="FunFam" id="3.30.160.60:FF:000188">
    <property type="entry name" value="Zinc finger protein 787"/>
    <property type="match status" value="1"/>
</dbReference>
<dbReference type="AlphaFoldDB" id="A0A7L2MEY3"/>
<organism evidence="12 13">
    <name type="scientific">Rhadina sibilatrix</name>
    <dbReference type="NCBI Taxonomy" id="2585818"/>
    <lineage>
        <taxon>Eukaryota</taxon>
        <taxon>Metazoa</taxon>
        <taxon>Chordata</taxon>
        <taxon>Craniata</taxon>
        <taxon>Vertebrata</taxon>
        <taxon>Euteleostomi</taxon>
        <taxon>Archelosauria</taxon>
        <taxon>Archosauria</taxon>
        <taxon>Dinosauria</taxon>
        <taxon>Saurischia</taxon>
        <taxon>Theropoda</taxon>
        <taxon>Coelurosauria</taxon>
        <taxon>Aves</taxon>
        <taxon>Neognathae</taxon>
        <taxon>Neoaves</taxon>
        <taxon>Telluraves</taxon>
        <taxon>Australaves</taxon>
        <taxon>Passeriformes</taxon>
        <taxon>Sylvioidea</taxon>
        <taxon>Phylloscopidae</taxon>
        <taxon>Rhadina</taxon>
    </lineage>
</organism>
<reference evidence="12 13" key="1">
    <citation type="submission" date="2019-09" db="EMBL/GenBank/DDBJ databases">
        <title>Bird 10,000 Genomes (B10K) Project - Family phase.</title>
        <authorList>
            <person name="Zhang G."/>
        </authorList>
    </citation>
    <scope>NUCLEOTIDE SEQUENCE [LARGE SCALE GENOMIC DNA]</scope>
    <source>
        <strain evidence="12">B10K-DU-002-26</strain>
        <tissue evidence="12">Muscle</tissue>
    </source>
</reference>
<feature type="domain" description="C2H2-type" evidence="11">
    <location>
        <begin position="18"/>
        <end position="45"/>
    </location>
</feature>
<keyword evidence="4" id="KW-0677">Repeat</keyword>
<evidence type="ECO:0000256" key="7">
    <source>
        <dbReference type="ARBA" id="ARBA00023125"/>
    </source>
</evidence>
<dbReference type="GO" id="GO:0005634">
    <property type="term" value="C:nucleus"/>
    <property type="evidence" value="ECO:0007669"/>
    <property type="project" value="UniProtKB-SubCell"/>
</dbReference>
<dbReference type="InterPro" id="IPR036236">
    <property type="entry name" value="Znf_C2H2_sf"/>
</dbReference>
<evidence type="ECO:0000256" key="9">
    <source>
        <dbReference type="ARBA" id="ARBA00023242"/>
    </source>
</evidence>
<evidence type="ECO:0000256" key="3">
    <source>
        <dbReference type="ARBA" id="ARBA00022723"/>
    </source>
</evidence>
<dbReference type="Proteomes" id="UP000587697">
    <property type="component" value="Unassembled WGS sequence"/>
</dbReference>
<evidence type="ECO:0000256" key="8">
    <source>
        <dbReference type="ARBA" id="ARBA00023163"/>
    </source>
</evidence>
<accession>A0A7L2MEY3</accession>
<evidence type="ECO:0000256" key="10">
    <source>
        <dbReference type="PROSITE-ProRule" id="PRU00042"/>
    </source>
</evidence>
<comment type="subcellular location">
    <subcellularLocation>
        <location evidence="1">Nucleus</location>
    </subcellularLocation>
</comment>
<dbReference type="Gene3D" id="3.30.160.60">
    <property type="entry name" value="Classic Zinc Finger"/>
    <property type="match status" value="2"/>
</dbReference>
<evidence type="ECO:0000313" key="12">
    <source>
        <dbReference type="EMBL" id="NXR58441.1"/>
    </source>
</evidence>
<dbReference type="PROSITE" id="PS00028">
    <property type="entry name" value="ZINC_FINGER_C2H2_1"/>
    <property type="match status" value="1"/>
</dbReference>
<dbReference type="GO" id="GO:0000981">
    <property type="term" value="F:DNA-binding transcription factor activity, RNA polymerase II-specific"/>
    <property type="evidence" value="ECO:0007669"/>
    <property type="project" value="TreeGrafter"/>
</dbReference>
<dbReference type="InterPro" id="IPR013087">
    <property type="entry name" value="Znf_C2H2_type"/>
</dbReference>
<evidence type="ECO:0000259" key="11">
    <source>
        <dbReference type="PROSITE" id="PS50157"/>
    </source>
</evidence>
<dbReference type="EMBL" id="VWYO01002677">
    <property type="protein sequence ID" value="NXR58441.1"/>
    <property type="molecule type" value="Genomic_DNA"/>
</dbReference>
<keyword evidence="3" id="KW-0479">Metal-binding</keyword>
<keyword evidence="13" id="KW-1185">Reference proteome</keyword>